<dbReference type="Gene3D" id="1.20.120.450">
    <property type="entry name" value="dinb family like domain"/>
    <property type="match status" value="1"/>
</dbReference>
<reference evidence="2" key="1">
    <citation type="submission" date="2022-10" db="EMBL/GenBank/DDBJ databases">
        <title>Rhodococcus sp.75.</title>
        <authorList>
            <person name="Sun M."/>
        </authorList>
    </citation>
    <scope>NUCLEOTIDE SEQUENCE</scope>
    <source>
        <strain evidence="2">75</strain>
    </source>
</reference>
<organism evidence="2 3">
    <name type="scientific">Rhodococcus antarcticus</name>
    <dbReference type="NCBI Taxonomy" id="2987751"/>
    <lineage>
        <taxon>Bacteria</taxon>
        <taxon>Bacillati</taxon>
        <taxon>Actinomycetota</taxon>
        <taxon>Actinomycetes</taxon>
        <taxon>Mycobacteriales</taxon>
        <taxon>Nocardiaceae</taxon>
        <taxon>Rhodococcus</taxon>
    </lineage>
</organism>
<dbReference type="InterPro" id="IPR034660">
    <property type="entry name" value="DinB/YfiT-like"/>
</dbReference>
<dbReference type="NCBIfam" id="TIGR03083">
    <property type="entry name" value="maleylpyruvate isomerase family mycothiol-dependent enzyme"/>
    <property type="match status" value="1"/>
</dbReference>
<name>A0ABY6NZ70_9NOCA</name>
<dbReference type="EMBL" id="CP110615">
    <property type="protein sequence ID" value="UZJ24411.1"/>
    <property type="molecule type" value="Genomic_DNA"/>
</dbReference>
<proteinExistence type="predicted"/>
<dbReference type="InterPro" id="IPR017517">
    <property type="entry name" value="Maleyloyr_isom"/>
</dbReference>
<dbReference type="Proteomes" id="UP001164965">
    <property type="component" value="Chromosome"/>
</dbReference>
<evidence type="ECO:0000313" key="3">
    <source>
        <dbReference type="Proteomes" id="UP001164965"/>
    </source>
</evidence>
<sequence length="199" mass="21238">MATTGTLPTDESETPAREQLQRAFNRFSELVHRVPAGAWDDASPCEGWSVRDVLAHMTSEHLWAPRLLVGETTDQVGDDYDGDVLGDDPVAAWDSAATGSREAWANAEDATTVHLSFGDTPAGEYAEQMLLDLTVHAWDIGTGAGLDVTEGVVPEAVLHVLRYARASGMVGRAPFGPEVSTASEDPQQQLVALLGRTPA</sequence>
<evidence type="ECO:0000259" key="1">
    <source>
        <dbReference type="Pfam" id="PF11716"/>
    </source>
</evidence>
<dbReference type="SUPFAM" id="SSF109854">
    <property type="entry name" value="DinB/YfiT-like putative metalloenzymes"/>
    <property type="match status" value="1"/>
</dbReference>
<dbReference type="RefSeq" id="WP_265382518.1">
    <property type="nucleotide sequence ID" value="NZ_CP110615.1"/>
</dbReference>
<feature type="domain" description="Mycothiol-dependent maleylpyruvate isomerase metal-binding" evidence="1">
    <location>
        <begin position="21"/>
        <end position="140"/>
    </location>
</feature>
<evidence type="ECO:0000313" key="2">
    <source>
        <dbReference type="EMBL" id="UZJ24411.1"/>
    </source>
</evidence>
<dbReference type="Pfam" id="PF11716">
    <property type="entry name" value="MDMPI_N"/>
    <property type="match status" value="1"/>
</dbReference>
<keyword evidence="3" id="KW-1185">Reference proteome</keyword>
<gene>
    <name evidence="2" type="ORF">RHODO2019_14880</name>
</gene>
<accession>A0ABY6NZ70</accession>
<protein>
    <submittedName>
        <fullName evidence="2">TIGR03086 family metal-binding protein</fullName>
    </submittedName>
</protein>
<dbReference type="InterPro" id="IPR017520">
    <property type="entry name" value="CHP03086"/>
</dbReference>
<dbReference type="NCBIfam" id="TIGR03086">
    <property type="entry name" value="TIGR03086 family metal-binding protein"/>
    <property type="match status" value="1"/>
</dbReference>
<dbReference type="InterPro" id="IPR024344">
    <property type="entry name" value="MDMPI_metal-binding"/>
</dbReference>